<keyword evidence="2" id="KW-0732">Signal</keyword>
<dbReference type="SUPFAM" id="SSF50952">
    <property type="entry name" value="Soluble quinoprotein glucose dehydrogenase"/>
    <property type="match status" value="1"/>
</dbReference>
<dbReference type="Pfam" id="PF07995">
    <property type="entry name" value="GSDH"/>
    <property type="match status" value="1"/>
</dbReference>
<evidence type="ECO:0000256" key="2">
    <source>
        <dbReference type="SAM" id="SignalP"/>
    </source>
</evidence>
<dbReference type="RefSeq" id="WP_066814998.1">
    <property type="nucleotide sequence ID" value="NZ_CP012661.1"/>
</dbReference>
<dbReference type="Proteomes" id="UP000076128">
    <property type="component" value="Chromosome"/>
</dbReference>
<organism evidence="4 5">
    <name type="scientific">Frigidibacter mobilis</name>
    <dbReference type="NCBI Taxonomy" id="1335048"/>
    <lineage>
        <taxon>Bacteria</taxon>
        <taxon>Pseudomonadati</taxon>
        <taxon>Pseudomonadota</taxon>
        <taxon>Alphaproteobacteria</taxon>
        <taxon>Rhodobacterales</taxon>
        <taxon>Paracoccaceae</taxon>
        <taxon>Frigidibacter</taxon>
    </lineage>
</organism>
<dbReference type="AlphaFoldDB" id="A0A159Z788"/>
<dbReference type="PANTHER" id="PTHR19328">
    <property type="entry name" value="HEDGEHOG-INTERACTING PROTEIN"/>
    <property type="match status" value="1"/>
</dbReference>
<dbReference type="InterPro" id="IPR011042">
    <property type="entry name" value="6-blade_b-propeller_TolB-like"/>
</dbReference>
<accession>A0A159Z788</accession>
<dbReference type="PATRIC" id="fig|1335048.3.peg.3313"/>
<dbReference type="OrthoDB" id="9770043at2"/>
<dbReference type="InterPro" id="IPR011041">
    <property type="entry name" value="Quinoprot_gluc/sorb_DH_b-prop"/>
</dbReference>
<protein>
    <submittedName>
        <fullName evidence="4">Glucose dehydrogenase</fullName>
    </submittedName>
</protein>
<proteinExistence type="predicted"/>
<name>A0A159Z788_9RHOB</name>
<dbReference type="KEGG" id="daa:AKL17_3188"/>
<dbReference type="Gene3D" id="2.120.10.30">
    <property type="entry name" value="TolB, C-terminal domain"/>
    <property type="match status" value="1"/>
</dbReference>
<feature type="signal peptide" evidence="2">
    <location>
        <begin position="1"/>
        <end position="24"/>
    </location>
</feature>
<reference evidence="4 5" key="1">
    <citation type="submission" date="2015-09" db="EMBL/GenBank/DDBJ databases">
        <title>Complete genome sequence of Defluviimonas alba cai42t isolated from an oilfield in Xinjiang.</title>
        <authorList>
            <person name="Geng S."/>
            <person name="Pan X."/>
            <person name="Wu X."/>
        </authorList>
    </citation>
    <scope>NUCLEOTIDE SEQUENCE [LARGE SCALE GENOMIC DNA]</scope>
    <source>
        <strain evidence="5">cai42</strain>
    </source>
</reference>
<dbReference type="EMBL" id="CP012661">
    <property type="protein sequence ID" value="AMY70420.1"/>
    <property type="molecule type" value="Genomic_DNA"/>
</dbReference>
<dbReference type="PANTHER" id="PTHR19328:SF75">
    <property type="entry name" value="ALDOSE SUGAR DEHYDROGENASE YLII"/>
    <property type="match status" value="1"/>
</dbReference>
<evidence type="ECO:0000313" key="5">
    <source>
        <dbReference type="Proteomes" id="UP000076128"/>
    </source>
</evidence>
<evidence type="ECO:0000256" key="1">
    <source>
        <dbReference type="SAM" id="MobiDB-lite"/>
    </source>
</evidence>
<keyword evidence="5" id="KW-1185">Reference proteome</keyword>
<feature type="domain" description="Glucose/Sorbosone dehydrogenase" evidence="3">
    <location>
        <begin position="81"/>
        <end position="407"/>
    </location>
</feature>
<dbReference type="InterPro" id="IPR012938">
    <property type="entry name" value="Glc/Sorbosone_DH"/>
</dbReference>
<evidence type="ECO:0000259" key="3">
    <source>
        <dbReference type="Pfam" id="PF07995"/>
    </source>
</evidence>
<evidence type="ECO:0000313" key="4">
    <source>
        <dbReference type="EMBL" id="AMY70420.1"/>
    </source>
</evidence>
<sequence length="419" mass="44384">MTRLPLLLTSALVTTSLVALPAAAQSTGEAQPEGAASGLPVETAEPNAPEQEPAFIGQTRAPQPAEMPGVAQEVVAEGLPQLWALEFLPDGRMLVTAKEGALHVVTDQGEAGPAIEGVPEVASSGQGGLLDVALAPDFDDSSRIYFSYAEPREGGNGTSVAAATLVMDEAGGGTLQDLEVIFRQQPTYDNTKHFGSRLVFSPEGDLYVTVGERSDEEPRVQAQELASGLGKIFRITPGGEAVEGNPFAQTEGALPEIWSLGHRNLQSAALDGEGRLWTVEHGPRGGDELNRPEAGLNYGWPEVTYGVEYSGDTVGGGITAMEGTQQPVYYWDPVIAPSGMAFYDGEEFPEWQGAFLVGGLVSQGIVVLHLDGDRVAYEERVPLDARVRDVKVAPDGAVYAVTENRDAGSSQILRLTRED</sequence>
<feature type="chain" id="PRO_5007811499" evidence="2">
    <location>
        <begin position="25"/>
        <end position="419"/>
    </location>
</feature>
<gene>
    <name evidence="4" type="ORF">AKL17_3188</name>
</gene>
<feature type="region of interest" description="Disordered" evidence="1">
    <location>
        <begin position="28"/>
        <end position="51"/>
    </location>
</feature>